<dbReference type="SUPFAM" id="SSF88659">
    <property type="entry name" value="Sigma3 and sigma4 domains of RNA polymerase sigma factors"/>
    <property type="match status" value="1"/>
</dbReference>
<reference evidence="2 3" key="1">
    <citation type="submission" date="2017-10" db="EMBL/GenBank/DDBJ databases">
        <title>Effective Description of Clostridium neonatale sp. nov. linked to necrotizing enterocolitis in neonates and a clarification of species assignable to the genus Clostridium (Prazmowski 1880) emend. Lawson and Rainey 2016.</title>
        <authorList>
            <person name="Bernard K."/>
            <person name="Burdz T."/>
            <person name="Wiebe D."/>
            <person name="Balcewich B."/>
            <person name="Alfa M."/>
            <person name="Bernier A.-M."/>
        </authorList>
    </citation>
    <scope>NUCLEOTIDE SEQUENCE [LARGE SCALE GENOMIC DNA]</scope>
    <source>
        <strain evidence="2 3">LCDC99A005</strain>
    </source>
</reference>
<dbReference type="InterPro" id="IPR013324">
    <property type="entry name" value="RNA_pol_sigma_r3/r4-like"/>
</dbReference>
<dbReference type="Proteomes" id="UP000220840">
    <property type="component" value="Unassembled WGS sequence"/>
</dbReference>
<dbReference type="STRING" id="137838.GCA_001458595_03538"/>
<dbReference type="EMBL" id="CAMTCP010000152">
    <property type="protein sequence ID" value="CAI3574472.1"/>
    <property type="molecule type" value="Genomic_DNA"/>
</dbReference>
<evidence type="ECO:0000313" key="1">
    <source>
        <dbReference type="EMBL" id="CAI3574472.1"/>
    </source>
</evidence>
<evidence type="ECO:0000313" key="3">
    <source>
        <dbReference type="Proteomes" id="UP000220840"/>
    </source>
</evidence>
<accession>A0A2A7ML51</accession>
<dbReference type="EMBL" id="PDCJ01000001">
    <property type="protein sequence ID" value="PEG32061.1"/>
    <property type="molecule type" value="Genomic_DNA"/>
</dbReference>
<keyword evidence="3" id="KW-1185">Reference proteome</keyword>
<name>A0A2A7ML51_9CLOT</name>
<gene>
    <name evidence="1" type="ORF">CNEO2_2370001</name>
    <name evidence="2" type="ORF">CQ394_10285</name>
</gene>
<dbReference type="Proteomes" id="UP001189143">
    <property type="component" value="Unassembled WGS sequence"/>
</dbReference>
<sequence>MNMKENKFKKTESSLYNYNSLDTKIKNIEIDIENLENDITVRAISFEEKSSPTHKITSSVEDEVIRREEYIQEQICILKAKKKYYSDLKIKIQSSLQQLSENEYKLVKLRYLSGRNKKSWIEIGQELGFDKDYCKKIRTGVINYLSELIYP</sequence>
<dbReference type="OrthoDB" id="1706986at2"/>
<dbReference type="AlphaFoldDB" id="A0A2A7ML51"/>
<comment type="caution">
    <text evidence="2">The sequence shown here is derived from an EMBL/GenBank/DDBJ whole genome shotgun (WGS) entry which is preliminary data.</text>
</comment>
<organism evidence="2 3">
    <name type="scientific">Clostridium neonatale</name>
    <dbReference type="NCBI Taxonomy" id="137838"/>
    <lineage>
        <taxon>Bacteria</taxon>
        <taxon>Bacillati</taxon>
        <taxon>Bacillota</taxon>
        <taxon>Clostridia</taxon>
        <taxon>Eubacteriales</taxon>
        <taxon>Clostridiaceae</taxon>
        <taxon>Clostridium</taxon>
    </lineage>
</organism>
<evidence type="ECO:0000313" key="2">
    <source>
        <dbReference type="EMBL" id="PEG32061.1"/>
    </source>
</evidence>
<protein>
    <submittedName>
        <fullName evidence="2">Xanthine dehydrogenase</fullName>
    </submittedName>
</protein>
<proteinExistence type="predicted"/>
<dbReference type="RefSeq" id="WP_058296208.1">
    <property type="nucleotide sequence ID" value="NZ_CAMRXE010000101.1"/>
</dbReference>
<reference evidence="1" key="2">
    <citation type="submission" date="2022-10" db="EMBL/GenBank/DDBJ databases">
        <authorList>
            <person name="Aires J."/>
            <person name="Mesa V."/>
        </authorList>
    </citation>
    <scope>NUCLEOTIDE SEQUENCE</scope>
    <source>
        <strain evidence="1">Clostridium neonatale JD116</strain>
    </source>
</reference>